<accession>A0A4P8YMI1</accession>
<keyword evidence="1" id="KW-1133">Transmembrane helix</keyword>
<protein>
    <submittedName>
        <fullName evidence="3">Pilus assembly protein</fullName>
    </submittedName>
</protein>
<name>A0A4P8YMI1_9ENTR</name>
<dbReference type="EMBL" id="CP040428">
    <property type="protein sequence ID" value="QCT20894.1"/>
    <property type="molecule type" value="Genomic_DNA"/>
</dbReference>
<dbReference type="Proteomes" id="UP000302163">
    <property type="component" value="Chromosome"/>
</dbReference>
<keyword evidence="1" id="KW-0812">Transmembrane</keyword>
<dbReference type="OrthoDB" id="6555614at2"/>
<evidence type="ECO:0000313" key="3">
    <source>
        <dbReference type="EMBL" id="QCT20894.1"/>
    </source>
</evidence>
<dbReference type="AlphaFoldDB" id="A0A4P8YMI1"/>
<evidence type="ECO:0000256" key="1">
    <source>
        <dbReference type="SAM" id="Phobius"/>
    </source>
</evidence>
<evidence type="ECO:0000259" key="2">
    <source>
        <dbReference type="Pfam" id="PF07811"/>
    </source>
</evidence>
<keyword evidence="1" id="KW-0472">Membrane</keyword>
<feature type="transmembrane region" description="Helical" evidence="1">
    <location>
        <begin position="16"/>
        <end position="37"/>
    </location>
</feature>
<dbReference type="KEGG" id="izh:FEM41_15195"/>
<gene>
    <name evidence="3" type="ORF">FEM41_15195</name>
</gene>
<organism evidence="3 4">
    <name type="scientific">Jejubacter calystegiae</name>
    <dbReference type="NCBI Taxonomy" id="2579935"/>
    <lineage>
        <taxon>Bacteria</taxon>
        <taxon>Pseudomonadati</taxon>
        <taxon>Pseudomonadota</taxon>
        <taxon>Gammaproteobacteria</taxon>
        <taxon>Enterobacterales</taxon>
        <taxon>Enterobacteriaceae</taxon>
        <taxon>Jejubacter</taxon>
    </lineage>
</organism>
<dbReference type="InterPro" id="IPR012495">
    <property type="entry name" value="TadE-like_dom"/>
</dbReference>
<proteinExistence type="predicted"/>
<dbReference type="RefSeq" id="WP_138096932.1">
    <property type="nucleotide sequence ID" value="NZ_CP040428.1"/>
</dbReference>
<keyword evidence="4" id="KW-1185">Reference proteome</keyword>
<feature type="domain" description="TadE-like" evidence="2">
    <location>
        <begin position="16"/>
        <end position="56"/>
    </location>
</feature>
<evidence type="ECO:0000313" key="4">
    <source>
        <dbReference type="Proteomes" id="UP000302163"/>
    </source>
</evidence>
<reference evidence="3 4" key="1">
    <citation type="submission" date="2019-05" db="EMBL/GenBank/DDBJ databases">
        <title>Complete genome sequence of Izhakiella calystegiae KSNA2, an endophyte isolated from beach morning glory (Calystegia soldanella).</title>
        <authorList>
            <person name="Jiang L."/>
            <person name="Jeong J.C."/>
            <person name="Kim C.Y."/>
            <person name="Kim D.H."/>
            <person name="Kim S.W."/>
            <person name="Lee j."/>
        </authorList>
    </citation>
    <scope>NUCLEOTIDE SEQUENCE [LARGE SCALE GENOMIC DNA]</scope>
    <source>
        <strain evidence="3 4">KSNA2</strain>
    </source>
</reference>
<dbReference type="Pfam" id="PF07811">
    <property type="entry name" value="TadE"/>
    <property type="match status" value="1"/>
</dbReference>
<sequence>MRCYNLKKTFSRDQTGVASIEFSLSIIAFVILLFFIAEIARMSYISAVLDLALSEASKSAKNASTFDSSYQTRFRQRFVSNGGHLWDFLTKNNEVELRVYFSDSVGDMIRNGGSSSANSRNMALARYQVHYRYQPMFFPFPGFWANSLLYREVIFVQEYERSKFMD</sequence>